<dbReference type="Pfam" id="PF14108">
    <property type="entry name" value="ABA4-like"/>
    <property type="match status" value="1"/>
</dbReference>
<organism evidence="2 3">
    <name type="scientific">Euhalothece natronophila Z-M001</name>
    <dbReference type="NCBI Taxonomy" id="522448"/>
    <lineage>
        <taxon>Bacteria</taxon>
        <taxon>Bacillati</taxon>
        <taxon>Cyanobacteriota</taxon>
        <taxon>Cyanophyceae</taxon>
        <taxon>Oscillatoriophycideae</taxon>
        <taxon>Chroococcales</taxon>
        <taxon>Halothecacae</taxon>
        <taxon>Halothece cluster</taxon>
        <taxon>Euhalothece</taxon>
    </lineage>
</organism>
<feature type="transmembrane region" description="Helical" evidence="1">
    <location>
        <begin position="36"/>
        <end position="55"/>
    </location>
</feature>
<dbReference type="KEGG" id="enn:FRE64_06465"/>
<reference evidence="2" key="1">
    <citation type="submission" date="2019-08" db="EMBL/GenBank/DDBJ databases">
        <title>Carotenoids and Carotenoid Binding Proteins in the Halophilic Cyanobacterium Euhalothece sp. ZM00.</title>
        <authorList>
            <person name="Cho S.M."/>
            <person name="Song J.Y."/>
            <person name="Park Y.-I."/>
        </authorList>
    </citation>
    <scope>NUCLEOTIDE SEQUENCE [LARGE SCALE GENOMIC DNA]</scope>
    <source>
        <strain evidence="2">Z-M001</strain>
    </source>
</reference>
<dbReference type="RefSeq" id="WP_146295204.1">
    <property type="nucleotide sequence ID" value="NZ_CP042326.1"/>
</dbReference>
<protein>
    <submittedName>
        <fullName evidence="2">DUF4281 domain-containing protein</fullName>
    </submittedName>
</protein>
<dbReference type="OrthoDB" id="345237at2"/>
<keyword evidence="1" id="KW-0812">Transmembrane</keyword>
<dbReference type="PANTHER" id="PTHR34543:SF1">
    <property type="entry name" value="PROTEIN ABA DEFICIENT 4, CHLOROPLASTIC"/>
    <property type="match status" value="1"/>
</dbReference>
<dbReference type="PANTHER" id="PTHR34543">
    <property type="entry name" value="PROTEIN ABA DEFICIENT 4, CHLOROPLASTIC"/>
    <property type="match status" value="1"/>
</dbReference>
<name>A0A5B8NKL0_9CHRO</name>
<gene>
    <name evidence="2" type="ORF">FRE64_06465</name>
</gene>
<keyword evidence="1" id="KW-0472">Membrane</keyword>
<sequence>MNISLVFDIANLFVLPFWALMIFLPNWGVTKKVMSSFIPFIILVGFYIFFFANTLSGESAQALSNPDLPTIAKFFSEENAAATGWAHFLVMDLFVGRWVYWQGQEKGIFTVHSIILCLFAGPVGLLSHIITSNITERFLKTTETTEATSS</sequence>
<feature type="transmembrane region" description="Helical" evidence="1">
    <location>
        <begin position="6"/>
        <end position="24"/>
    </location>
</feature>
<accession>A0A5B8NKL0</accession>
<proteinExistence type="predicted"/>
<evidence type="ECO:0000313" key="2">
    <source>
        <dbReference type="EMBL" id="QDZ39604.1"/>
    </source>
</evidence>
<dbReference type="InterPro" id="IPR025461">
    <property type="entry name" value="ABA4-like"/>
</dbReference>
<dbReference type="EMBL" id="CP042326">
    <property type="protein sequence ID" value="QDZ39604.1"/>
    <property type="molecule type" value="Genomic_DNA"/>
</dbReference>
<dbReference type="AlphaFoldDB" id="A0A5B8NKL0"/>
<dbReference type="Proteomes" id="UP000318453">
    <property type="component" value="Chromosome"/>
</dbReference>
<keyword evidence="3" id="KW-1185">Reference proteome</keyword>
<keyword evidence="1" id="KW-1133">Transmembrane helix</keyword>
<evidence type="ECO:0000313" key="3">
    <source>
        <dbReference type="Proteomes" id="UP000318453"/>
    </source>
</evidence>
<feature type="transmembrane region" description="Helical" evidence="1">
    <location>
        <begin position="107"/>
        <end position="130"/>
    </location>
</feature>
<evidence type="ECO:0000256" key="1">
    <source>
        <dbReference type="SAM" id="Phobius"/>
    </source>
</evidence>